<dbReference type="InterPro" id="IPR036775">
    <property type="entry name" value="DNA_pol_Y-fam_lit_finger_sf"/>
</dbReference>
<feature type="compositionally biased region" description="Polar residues" evidence="10">
    <location>
        <begin position="1226"/>
        <end position="1245"/>
    </location>
</feature>
<evidence type="ECO:0000256" key="5">
    <source>
        <dbReference type="ARBA" id="ARBA00022763"/>
    </source>
</evidence>
<feature type="compositionally biased region" description="Basic and acidic residues" evidence="10">
    <location>
        <begin position="957"/>
        <end position="969"/>
    </location>
</feature>
<dbReference type="STRING" id="69332.A0A388KZK8"/>
<keyword evidence="5" id="KW-0227">DNA damage</keyword>
<dbReference type="FunFam" id="3.40.1170.60:FF:000006">
    <property type="entry name" value="DNA polymerase iota"/>
    <property type="match status" value="1"/>
</dbReference>
<feature type="region of interest" description="Disordered" evidence="10">
    <location>
        <begin position="941"/>
        <end position="976"/>
    </location>
</feature>
<dbReference type="Pfam" id="PF00817">
    <property type="entry name" value="IMS"/>
    <property type="match status" value="1"/>
</dbReference>
<dbReference type="SUPFAM" id="SSF56672">
    <property type="entry name" value="DNA/RNA polymerases"/>
    <property type="match status" value="1"/>
</dbReference>
<dbReference type="InterPro" id="IPR001126">
    <property type="entry name" value="UmuC"/>
</dbReference>
<evidence type="ECO:0000313" key="14">
    <source>
        <dbReference type="Proteomes" id="UP000265515"/>
    </source>
</evidence>
<feature type="region of interest" description="Disordered" evidence="10">
    <location>
        <begin position="13"/>
        <end position="35"/>
    </location>
</feature>
<evidence type="ECO:0000259" key="12">
    <source>
        <dbReference type="PROSITE" id="PS51907"/>
    </source>
</evidence>
<dbReference type="InterPro" id="IPR043502">
    <property type="entry name" value="DNA/RNA_pol_sf"/>
</dbReference>
<dbReference type="PANTHER" id="PTHR46404:SF1">
    <property type="entry name" value="DNA POLYMERASE IOTA"/>
    <property type="match status" value="1"/>
</dbReference>
<evidence type="ECO:0000256" key="7">
    <source>
        <dbReference type="ARBA" id="ARBA00022833"/>
    </source>
</evidence>
<dbReference type="PROSITE" id="PS50173">
    <property type="entry name" value="UMUC"/>
    <property type="match status" value="1"/>
</dbReference>
<organism evidence="13 14">
    <name type="scientific">Chara braunii</name>
    <name type="common">Braun's stonewort</name>
    <dbReference type="NCBI Taxonomy" id="69332"/>
    <lineage>
        <taxon>Eukaryota</taxon>
        <taxon>Viridiplantae</taxon>
        <taxon>Streptophyta</taxon>
        <taxon>Charophyceae</taxon>
        <taxon>Charales</taxon>
        <taxon>Characeae</taxon>
        <taxon>Chara</taxon>
    </lineage>
</organism>
<keyword evidence="6" id="KW-0863">Zinc-finger</keyword>
<evidence type="ECO:0000259" key="11">
    <source>
        <dbReference type="PROSITE" id="PS50173"/>
    </source>
</evidence>
<dbReference type="GO" id="GO:0008270">
    <property type="term" value="F:zinc ion binding"/>
    <property type="evidence" value="ECO:0007669"/>
    <property type="project" value="UniProtKB-KW"/>
</dbReference>
<dbReference type="Gene3D" id="3.30.1490.100">
    <property type="entry name" value="DNA polymerase, Y-family, little finger domain"/>
    <property type="match status" value="1"/>
</dbReference>
<dbReference type="Pfam" id="PF18439">
    <property type="entry name" value="zf_UBZ"/>
    <property type="match status" value="1"/>
</dbReference>
<evidence type="ECO:0000256" key="1">
    <source>
        <dbReference type="ARBA" id="ARBA00004123"/>
    </source>
</evidence>
<feature type="domain" description="UBZ3-type" evidence="12">
    <location>
        <begin position="1178"/>
        <end position="1214"/>
    </location>
</feature>
<keyword evidence="7" id="KW-0862">Zinc</keyword>
<dbReference type="GO" id="GO:0003684">
    <property type="term" value="F:damaged DNA binding"/>
    <property type="evidence" value="ECO:0007669"/>
    <property type="project" value="InterPro"/>
</dbReference>
<feature type="region of interest" description="Disordered" evidence="10">
    <location>
        <begin position="1085"/>
        <end position="1147"/>
    </location>
</feature>
<keyword evidence="9" id="KW-0539">Nucleus</keyword>
<name>A0A388KZK8_CHABU</name>
<gene>
    <name evidence="13" type="ORF">CBR_g20120</name>
</gene>
<dbReference type="Gramene" id="GBG75489">
    <property type="protein sequence ID" value="GBG75489"/>
    <property type="gene ID" value="CBR_g20120"/>
</dbReference>
<evidence type="ECO:0000256" key="10">
    <source>
        <dbReference type="SAM" id="MobiDB-lite"/>
    </source>
</evidence>
<reference evidence="13 14" key="1">
    <citation type="journal article" date="2018" name="Cell">
        <title>The Chara Genome: Secondary Complexity and Implications for Plant Terrestrialization.</title>
        <authorList>
            <person name="Nishiyama T."/>
            <person name="Sakayama H."/>
            <person name="Vries J.D."/>
            <person name="Buschmann H."/>
            <person name="Saint-Marcoux D."/>
            <person name="Ullrich K.K."/>
            <person name="Haas F.B."/>
            <person name="Vanderstraeten L."/>
            <person name="Becker D."/>
            <person name="Lang D."/>
            <person name="Vosolsobe S."/>
            <person name="Rombauts S."/>
            <person name="Wilhelmsson P.K.I."/>
            <person name="Janitza P."/>
            <person name="Kern R."/>
            <person name="Heyl A."/>
            <person name="Rumpler F."/>
            <person name="Villalobos L.I.A.C."/>
            <person name="Clay J.M."/>
            <person name="Skokan R."/>
            <person name="Toyoda A."/>
            <person name="Suzuki Y."/>
            <person name="Kagoshima H."/>
            <person name="Schijlen E."/>
            <person name="Tajeshwar N."/>
            <person name="Catarino B."/>
            <person name="Hetherington A.J."/>
            <person name="Saltykova A."/>
            <person name="Bonnot C."/>
            <person name="Breuninger H."/>
            <person name="Symeonidi A."/>
            <person name="Radhakrishnan G.V."/>
            <person name="Van Nieuwerburgh F."/>
            <person name="Deforce D."/>
            <person name="Chang C."/>
            <person name="Karol K.G."/>
            <person name="Hedrich R."/>
            <person name="Ulvskov P."/>
            <person name="Glockner G."/>
            <person name="Delwiche C.F."/>
            <person name="Petrasek J."/>
            <person name="Van de Peer Y."/>
            <person name="Friml J."/>
            <person name="Beilby M."/>
            <person name="Dolan L."/>
            <person name="Kohara Y."/>
            <person name="Sugano S."/>
            <person name="Fujiyama A."/>
            <person name="Delaux P.-M."/>
            <person name="Quint M."/>
            <person name="TheiBen G."/>
            <person name="Hagemann M."/>
            <person name="Harholt J."/>
            <person name="Dunand C."/>
            <person name="Zachgo S."/>
            <person name="Langdale J."/>
            <person name="Maumus F."/>
            <person name="Straeten D.V.D."/>
            <person name="Gould S.B."/>
            <person name="Rensing S.A."/>
        </authorList>
    </citation>
    <scope>NUCLEOTIDE SEQUENCE [LARGE SCALE GENOMIC DNA]</scope>
    <source>
        <strain evidence="13 14">S276</strain>
    </source>
</reference>
<protein>
    <recommendedName>
        <fullName evidence="15">UmuC domain-containing protein</fullName>
    </recommendedName>
</protein>
<evidence type="ECO:0000313" key="13">
    <source>
        <dbReference type="EMBL" id="GBG75489.1"/>
    </source>
</evidence>
<evidence type="ECO:0008006" key="15">
    <source>
        <dbReference type="Google" id="ProtNLM"/>
    </source>
</evidence>
<evidence type="ECO:0000256" key="8">
    <source>
        <dbReference type="ARBA" id="ARBA00023204"/>
    </source>
</evidence>
<dbReference type="InterPro" id="IPR043128">
    <property type="entry name" value="Rev_trsase/Diguanyl_cyclase"/>
</dbReference>
<dbReference type="Pfam" id="PF21999">
    <property type="entry name" value="IMS_HHH_1"/>
    <property type="match status" value="1"/>
</dbReference>
<dbReference type="Gene3D" id="3.40.1170.60">
    <property type="match status" value="1"/>
</dbReference>
<dbReference type="GO" id="GO:0005634">
    <property type="term" value="C:nucleus"/>
    <property type="evidence" value="ECO:0007669"/>
    <property type="project" value="UniProtKB-SubCell"/>
</dbReference>
<evidence type="ECO:0000256" key="3">
    <source>
        <dbReference type="ARBA" id="ARBA00022679"/>
    </source>
</evidence>
<feature type="domain" description="UmuC" evidence="11">
    <location>
        <begin position="44"/>
        <end position="369"/>
    </location>
</feature>
<keyword evidence="3" id="KW-0808">Transferase</keyword>
<feature type="compositionally biased region" description="Acidic residues" evidence="10">
    <location>
        <begin position="659"/>
        <end position="680"/>
    </location>
</feature>
<evidence type="ECO:0000256" key="4">
    <source>
        <dbReference type="ARBA" id="ARBA00022723"/>
    </source>
</evidence>
<sequence>MTLSSLGTQWSNRVDLGPPCMDKTLDPSGSKTMSSSSENRWRVVLHLDADCFYAQVEELNRPELRERPLGITQKQLVVTCNYVARRLGVPKMALVDEAKRRCPDLVLINGEDLSPYRRASKRILAVLQRFGVVERLGLDEAYIDVSDEAYKRYVEEMPRYLADPTIRESSRFVGHVHGYGENPRLVAVSQQWYGDSDCVDMPASCSGRDALSCAQRPVAKEENFLSVSANSTTRDNGDLQRRGEDEARYEHEGGVAMESYARQDPAGGIRLSNNSRNVCAMMHPVDCRLPDEELKSLFLLMLGSHLAAETRSAVETETGFKLSGGIAHNKMLAKIACNLHKPNAQTTMPESAVAEFIASLPVRKLFGVGSRLEMTLKELGLYTASDVRLWSLGDLQRKFGERVGDQLFNSCRGIDRSEVKDKGPLKSLSVEDSCRSCTTMQQAESMVRLMAPGLLARIEEDREDTGRVPRTFVVKWRQKGQRWGKAASLSCTLPCELAGSMVSSAGKRDAIVQAAMALLSRGLKNTEFCLLTINIGVTCFIPRPSVGSCGGVQAGSPKRFRCLPPFSFQRTHHSAEPQSEGIDDFTERKEQPNGAAVPEGFKPNCPQGVSGKYDNIIDRAVNARRSQWRSMPSTVKGTTPALRDLEGGQQDYLMKIGGDPEEQSPEPVEEDCDDGNDDTWQDLASTWAKESSVPVGQRKQQRQQWPLSNQPHTLEVYAPVQDKSKRLRGDEQPQWRQQQQRRARAVQTPISSWVVRGGGSIPATVSPIAQEHAVSQVSCCAAIVDAGGCESRLPLQKQASPKGWVVKNPGGAVLPSSPGKANMKPVESSKKGDIRCLFSRQSGSGDASGLTESCHETSISSLEGYDFPDSSHLPLEGSADHFAPALKKAQEEAENAMERKDKVSTAANCLPPVECERTRKSNPFEEIDYIDLKSHFLPAFSDATNDHDANEPNQASAHHEDNNEQRKEPFSPAVDGEVRSIRDTQEEAQAFEHRQPFGELHECYGGEGCANLFDPISEEGSQEGLHSASVHLPRVHPQEVGKSKAPGLGKTKPMHHDSIPATYEAALCNGRAYCSPSPCFHDEEGDSRMNASVGSESRTISGLDKSVQGVDPEEGDGHKRTVFCRVSRDHRGPGPHVGEEREETETRPLDEHWIERDDTVDGKEFGVHKESELHESSGSLRLIQCEQCGAKISDDPAAVLEHSDFHFALRLQNGDERGVALPGDAQQKSGQSRSSTSILPKQGTSCKGGGIQHSRSSRRRQEGKPKVTGALDRFVVRSTRKHIG</sequence>
<evidence type="ECO:0000256" key="6">
    <source>
        <dbReference type="ARBA" id="ARBA00022771"/>
    </source>
</evidence>
<feature type="compositionally biased region" description="Polar residues" evidence="10">
    <location>
        <begin position="1089"/>
        <end position="1100"/>
    </location>
</feature>
<keyword evidence="4" id="KW-0479">Metal-binding</keyword>
<dbReference type="GO" id="GO:0003887">
    <property type="term" value="F:DNA-directed DNA polymerase activity"/>
    <property type="evidence" value="ECO:0007669"/>
    <property type="project" value="InterPro"/>
</dbReference>
<keyword evidence="14" id="KW-1185">Reference proteome</keyword>
<evidence type="ECO:0000256" key="2">
    <source>
        <dbReference type="ARBA" id="ARBA00022634"/>
    </source>
</evidence>
<dbReference type="InterPro" id="IPR041298">
    <property type="entry name" value="UBZ3"/>
</dbReference>
<dbReference type="PROSITE" id="PS51907">
    <property type="entry name" value="ZF_UBZ3"/>
    <property type="match status" value="1"/>
</dbReference>
<dbReference type="SUPFAM" id="SSF100879">
    <property type="entry name" value="Lesion bypass DNA polymerase (Y-family), little finger domain"/>
    <property type="match status" value="1"/>
</dbReference>
<feature type="region of interest" description="Disordered" evidence="10">
    <location>
        <begin position="1218"/>
        <end position="1284"/>
    </location>
</feature>
<keyword evidence="8" id="KW-0234">DNA repair</keyword>
<feature type="compositionally biased region" description="Polar residues" evidence="10">
    <location>
        <begin position="702"/>
        <end position="712"/>
    </location>
</feature>
<feature type="region of interest" description="Disordered" evidence="10">
    <location>
        <begin position="571"/>
        <end position="609"/>
    </location>
</feature>
<comment type="caution">
    <text evidence="13">The sequence shown here is derived from an EMBL/GenBank/DDBJ whole genome shotgun (WGS) entry which is preliminary data.</text>
</comment>
<dbReference type="EMBL" id="BFEA01000225">
    <property type="protein sequence ID" value="GBG75489.1"/>
    <property type="molecule type" value="Genomic_DNA"/>
</dbReference>
<proteinExistence type="predicted"/>
<keyword evidence="2" id="KW-0237">DNA synthesis</keyword>
<dbReference type="InterPro" id="IPR053848">
    <property type="entry name" value="IMS_HHH_1"/>
</dbReference>
<dbReference type="Proteomes" id="UP000265515">
    <property type="component" value="Unassembled WGS sequence"/>
</dbReference>
<feature type="compositionally biased region" description="Basic and acidic residues" evidence="10">
    <location>
        <begin position="235"/>
        <end position="250"/>
    </location>
</feature>
<dbReference type="Gene3D" id="1.10.150.20">
    <property type="entry name" value="5' to 3' exonuclease, C-terminal subdomain"/>
    <property type="match status" value="1"/>
</dbReference>
<dbReference type="PANTHER" id="PTHR46404">
    <property type="entry name" value="DNA POLYMERASE IOTA"/>
    <property type="match status" value="1"/>
</dbReference>
<dbReference type="GO" id="GO:0006281">
    <property type="term" value="P:DNA repair"/>
    <property type="evidence" value="ECO:0007669"/>
    <property type="project" value="UniProtKB-KW"/>
</dbReference>
<dbReference type="OrthoDB" id="5723at2759"/>
<feature type="region of interest" description="Disordered" evidence="10">
    <location>
        <begin position="652"/>
        <end position="744"/>
    </location>
</feature>
<dbReference type="Gene3D" id="3.30.70.270">
    <property type="match status" value="1"/>
</dbReference>
<feature type="region of interest" description="Disordered" evidence="10">
    <location>
        <begin position="229"/>
        <end position="250"/>
    </location>
</feature>
<comment type="subcellular location">
    <subcellularLocation>
        <location evidence="1">Nucleus</location>
    </subcellularLocation>
</comment>
<evidence type="ECO:0000256" key="9">
    <source>
        <dbReference type="ARBA" id="ARBA00023242"/>
    </source>
</evidence>
<accession>A0A388KZK8</accession>
<feature type="compositionally biased region" description="Basic and acidic residues" evidence="10">
    <location>
        <begin position="722"/>
        <end position="733"/>
    </location>
</feature>